<sequence>MKDNRDNSSLMVLSDVPAALGLLSRLPVRVDTQRATARGAKAAWAYPLAGLILALIACAVGQIALWAGLTPALTAGLVLATLVIITGAMHEDGLADAADGLWGGWDTARRLAIMKDSSIGAYGVIALTLGLGLRWHALTLAIDHNLLWHAVIAAAMLSRAVMVPIMARLPHARDTGLSHSVGRPGKTPARIAEGTAIIATLIMFQLGGLWLIAAALLTATACALIAKAKIGGQTGDILGATQQVSEIAILLTLTATLI</sequence>
<feature type="transmembrane region" description="Helical" evidence="19">
    <location>
        <begin position="119"/>
        <end position="140"/>
    </location>
</feature>
<keyword evidence="21" id="KW-1185">Reference proteome</keyword>
<evidence type="ECO:0000256" key="5">
    <source>
        <dbReference type="ARBA" id="ARBA00013200"/>
    </source>
</evidence>
<comment type="cofactor">
    <cofactor evidence="1 19">
        <name>Mg(2+)</name>
        <dbReference type="ChEBI" id="CHEBI:18420"/>
    </cofactor>
</comment>
<accession>A0ABS9CTR5</accession>
<evidence type="ECO:0000256" key="19">
    <source>
        <dbReference type="HAMAP-Rule" id="MF_00719"/>
    </source>
</evidence>
<dbReference type="PANTHER" id="PTHR34148:SF1">
    <property type="entry name" value="ADENOSYLCOBINAMIDE-GDP RIBAZOLETRANSFERASE"/>
    <property type="match status" value="1"/>
</dbReference>
<feature type="transmembrane region" description="Helical" evidence="19">
    <location>
        <begin position="146"/>
        <end position="167"/>
    </location>
</feature>
<feature type="transmembrane region" description="Helical" evidence="19">
    <location>
        <begin position="43"/>
        <end position="66"/>
    </location>
</feature>
<evidence type="ECO:0000256" key="2">
    <source>
        <dbReference type="ARBA" id="ARBA00004651"/>
    </source>
</evidence>
<evidence type="ECO:0000256" key="10">
    <source>
        <dbReference type="ARBA" id="ARBA00022692"/>
    </source>
</evidence>
<keyword evidence="12 19" id="KW-1133">Transmembrane helix</keyword>
<name>A0ABS9CTR5_9RHOB</name>
<dbReference type="Proteomes" id="UP001200557">
    <property type="component" value="Unassembled WGS sequence"/>
</dbReference>
<evidence type="ECO:0000256" key="14">
    <source>
        <dbReference type="ARBA" id="ARBA00025228"/>
    </source>
</evidence>
<evidence type="ECO:0000256" key="3">
    <source>
        <dbReference type="ARBA" id="ARBA00004663"/>
    </source>
</evidence>
<evidence type="ECO:0000256" key="7">
    <source>
        <dbReference type="ARBA" id="ARBA00022475"/>
    </source>
</evidence>
<comment type="caution">
    <text evidence="20">The sequence shown here is derived from an EMBL/GenBank/DDBJ whole genome shotgun (WGS) entry which is preliminary data.</text>
</comment>
<evidence type="ECO:0000256" key="11">
    <source>
        <dbReference type="ARBA" id="ARBA00022842"/>
    </source>
</evidence>
<evidence type="ECO:0000256" key="18">
    <source>
        <dbReference type="ARBA" id="ARBA00049504"/>
    </source>
</evidence>
<dbReference type="InterPro" id="IPR003805">
    <property type="entry name" value="CobS"/>
</dbReference>
<evidence type="ECO:0000256" key="17">
    <source>
        <dbReference type="ARBA" id="ARBA00048623"/>
    </source>
</evidence>
<comment type="catalytic activity">
    <reaction evidence="17 19">
        <text>alpha-ribazole + adenosylcob(III)inamide-GDP = adenosylcob(III)alamin + GMP + H(+)</text>
        <dbReference type="Rhea" id="RHEA:16049"/>
        <dbReference type="ChEBI" id="CHEBI:10329"/>
        <dbReference type="ChEBI" id="CHEBI:15378"/>
        <dbReference type="ChEBI" id="CHEBI:18408"/>
        <dbReference type="ChEBI" id="CHEBI:58115"/>
        <dbReference type="ChEBI" id="CHEBI:60487"/>
        <dbReference type="EC" id="2.7.8.26"/>
    </reaction>
</comment>
<comment type="pathway">
    <text evidence="3 19">Cofactor biosynthesis; adenosylcobalamin biosynthesis; adenosylcobalamin from cob(II)yrinate a,c-diamide: step 7/7.</text>
</comment>
<comment type="function">
    <text evidence="14 19">Joins adenosylcobinamide-GDP and alpha-ribazole to generate adenosylcobalamin (Ado-cobalamin). Also synthesizes adenosylcobalamin 5'-phosphate from adenosylcobinamide-GDP and alpha-ribazole 5'-phosphate.</text>
</comment>
<keyword evidence="11 19" id="KW-0460">Magnesium</keyword>
<dbReference type="Pfam" id="PF02654">
    <property type="entry name" value="CobS"/>
    <property type="match status" value="1"/>
</dbReference>
<evidence type="ECO:0000256" key="1">
    <source>
        <dbReference type="ARBA" id="ARBA00001946"/>
    </source>
</evidence>
<reference evidence="20 21" key="1">
    <citation type="submission" date="2022-01" db="EMBL/GenBank/DDBJ databases">
        <title>Octadecabacter sp. nov., isolated from a marine alga.</title>
        <authorList>
            <person name="Jin M.S."/>
            <person name="Kim H.M."/>
            <person name="Han D.M."/>
            <person name="Jung J.J."/>
            <person name="Jeon C.O."/>
        </authorList>
    </citation>
    <scope>NUCLEOTIDE SEQUENCE [LARGE SCALE GENOMIC DNA]</scope>
    <source>
        <strain evidence="20 21">G9-8</strain>
    </source>
</reference>
<keyword evidence="13 19" id="KW-0472">Membrane</keyword>
<comment type="similarity">
    <text evidence="4 19">Belongs to the CobS family.</text>
</comment>
<dbReference type="EMBL" id="JAKGAQ010000001">
    <property type="protein sequence ID" value="MCF2870157.1"/>
    <property type="molecule type" value="Genomic_DNA"/>
</dbReference>
<evidence type="ECO:0000256" key="9">
    <source>
        <dbReference type="ARBA" id="ARBA00022679"/>
    </source>
</evidence>
<organism evidence="20 21">
    <name type="scientific">Octadecabacter dasysiphoniae</name>
    <dbReference type="NCBI Taxonomy" id="2909341"/>
    <lineage>
        <taxon>Bacteria</taxon>
        <taxon>Pseudomonadati</taxon>
        <taxon>Pseudomonadota</taxon>
        <taxon>Alphaproteobacteria</taxon>
        <taxon>Rhodobacterales</taxon>
        <taxon>Roseobacteraceae</taxon>
        <taxon>Octadecabacter</taxon>
    </lineage>
</organism>
<feature type="transmembrane region" description="Helical" evidence="19">
    <location>
        <begin position="196"/>
        <end position="217"/>
    </location>
</feature>
<comment type="subcellular location">
    <subcellularLocation>
        <location evidence="2 19">Cell membrane</location>
        <topology evidence="2 19">Multi-pass membrane protein</topology>
    </subcellularLocation>
</comment>
<evidence type="ECO:0000256" key="16">
    <source>
        <dbReference type="ARBA" id="ARBA00032853"/>
    </source>
</evidence>
<comment type="catalytic activity">
    <reaction evidence="18 19">
        <text>alpha-ribazole 5'-phosphate + adenosylcob(III)inamide-GDP = adenosylcob(III)alamin 5'-phosphate + GMP + H(+)</text>
        <dbReference type="Rhea" id="RHEA:23560"/>
        <dbReference type="ChEBI" id="CHEBI:15378"/>
        <dbReference type="ChEBI" id="CHEBI:57918"/>
        <dbReference type="ChEBI" id="CHEBI:58115"/>
        <dbReference type="ChEBI" id="CHEBI:60487"/>
        <dbReference type="ChEBI" id="CHEBI:60493"/>
        <dbReference type="EC" id="2.7.8.26"/>
    </reaction>
</comment>
<evidence type="ECO:0000256" key="8">
    <source>
        <dbReference type="ARBA" id="ARBA00022573"/>
    </source>
</evidence>
<keyword evidence="9 19" id="KW-0808">Transferase</keyword>
<evidence type="ECO:0000256" key="6">
    <source>
        <dbReference type="ARBA" id="ARBA00015850"/>
    </source>
</evidence>
<gene>
    <name evidence="19" type="primary">cobS</name>
    <name evidence="20" type="ORF">L0664_03675</name>
</gene>
<proteinExistence type="inferred from homology"/>
<dbReference type="PANTHER" id="PTHR34148">
    <property type="entry name" value="ADENOSYLCOBINAMIDE-GDP RIBAZOLETRANSFERASE"/>
    <property type="match status" value="1"/>
</dbReference>
<evidence type="ECO:0000313" key="21">
    <source>
        <dbReference type="Proteomes" id="UP001200557"/>
    </source>
</evidence>
<keyword evidence="10 19" id="KW-0812">Transmembrane</keyword>
<dbReference type="RefSeq" id="WP_235224269.1">
    <property type="nucleotide sequence ID" value="NZ_JAKGAQ010000001.1"/>
</dbReference>
<dbReference type="HAMAP" id="MF_00719">
    <property type="entry name" value="CobS"/>
    <property type="match status" value="1"/>
</dbReference>
<keyword evidence="7 19" id="KW-1003">Cell membrane</keyword>
<dbReference type="EC" id="2.7.8.26" evidence="5 19"/>
<evidence type="ECO:0000256" key="15">
    <source>
        <dbReference type="ARBA" id="ARBA00032605"/>
    </source>
</evidence>
<protein>
    <recommendedName>
        <fullName evidence="6 19">Adenosylcobinamide-GDP ribazoletransferase</fullName>
        <ecNumber evidence="5 19">2.7.8.26</ecNumber>
    </recommendedName>
    <alternativeName>
        <fullName evidence="16 19">Cobalamin synthase</fullName>
    </alternativeName>
    <alternativeName>
        <fullName evidence="15 19">Cobalamin-5'-phosphate synthase</fullName>
    </alternativeName>
</protein>
<evidence type="ECO:0000256" key="12">
    <source>
        <dbReference type="ARBA" id="ARBA00022989"/>
    </source>
</evidence>
<evidence type="ECO:0000313" key="20">
    <source>
        <dbReference type="EMBL" id="MCF2870157.1"/>
    </source>
</evidence>
<evidence type="ECO:0000256" key="4">
    <source>
        <dbReference type="ARBA" id="ARBA00010561"/>
    </source>
</evidence>
<evidence type="ECO:0000256" key="13">
    <source>
        <dbReference type="ARBA" id="ARBA00023136"/>
    </source>
</evidence>
<keyword evidence="8 19" id="KW-0169">Cobalamin biosynthesis</keyword>